<evidence type="ECO:0000256" key="1">
    <source>
        <dbReference type="ARBA" id="ARBA00001947"/>
    </source>
</evidence>
<dbReference type="Pfam" id="PF08240">
    <property type="entry name" value="ADH_N"/>
    <property type="match status" value="1"/>
</dbReference>
<dbReference type="PANTHER" id="PTHR42813:SF3">
    <property type="entry name" value="GLUTATHIONE-INDEPENDENT FORMALDEHYDE DEHYDROGENASE"/>
    <property type="match status" value="1"/>
</dbReference>
<dbReference type="Proteomes" id="UP001183615">
    <property type="component" value="Unassembled WGS sequence"/>
</dbReference>
<comment type="cofactor">
    <cofactor evidence="1 7">
        <name>Zn(2+)</name>
        <dbReference type="ChEBI" id="CHEBI:29105"/>
    </cofactor>
</comment>
<dbReference type="PROSITE" id="PS00059">
    <property type="entry name" value="ADH_ZINC"/>
    <property type="match status" value="1"/>
</dbReference>
<dbReference type="SUPFAM" id="SSF50129">
    <property type="entry name" value="GroES-like"/>
    <property type="match status" value="1"/>
</dbReference>
<keyword evidence="11" id="KW-1185">Reference proteome</keyword>
<evidence type="ECO:0000259" key="8">
    <source>
        <dbReference type="Pfam" id="PF00107"/>
    </source>
</evidence>
<keyword evidence="3 7" id="KW-0479">Metal-binding</keyword>
<evidence type="ECO:0000313" key="10">
    <source>
        <dbReference type="EMBL" id="MDT0441482.1"/>
    </source>
</evidence>
<dbReference type="Gene3D" id="3.90.180.10">
    <property type="entry name" value="Medium-chain alcohol dehydrogenases, catalytic domain"/>
    <property type="match status" value="1"/>
</dbReference>
<dbReference type="InterPro" id="IPR002328">
    <property type="entry name" value="ADH_Zn_CS"/>
</dbReference>
<feature type="domain" description="Alcohol dehydrogenase-like C-terminal" evidence="8">
    <location>
        <begin position="185"/>
        <end position="285"/>
    </location>
</feature>
<evidence type="ECO:0000256" key="7">
    <source>
        <dbReference type="RuleBase" id="RU361277"/>
    </source>
</evidence>
<keyword evidence="4 7" id="KW-0862">Zinc</keyword>
<dbReference type="SUPFAM" id="SSF51735">
    <property type="entry name" value="NAD(P)-binding Rossmann-fold domains"/>
    <property type="match status" value="1"/>
</dbReference>
<evidence type="ECO:0000256" key="5">
    <source>
        <dbReference type="ARBA" id="ARBA00023002"/>
    </source>
</evidence>
<reference evidence="11" key="1">
    <citation type="submission" date="2023-07" db="EMBL/GenBank/DDBJ databases">
        <title>30 novel species of actinomycetes from the DSMZ collection.</title>
        <authorList>
            <person name="Nouioui I."/>
        </authorList>
    </citation>
    <scope>NUCLEOTIDE SEQUENCE [LARGE SCALE GENOMIC DNA]</scope>
    <source>
        <strain evidence="11">DSM 41886</strain>
    </source>
</reference>
<sequence length="382" mass="40864">MRAVVYQEPYSVAVQDVSDPRIEDPTDVVVRITTSAICGSDLHMYEGRTGAEPGIVFGHENMGIVEETGRGVASVKPGDRVVMPFNVACGFCKNCLAGRTGFCLTVNHGFAGGAYGYVSMGPYRGGQAEYLRVPFADFNCLQLPKGEEHEDDFALLADIFPTGYHATELAGVGPGESVCVFGAGPVGLMAAYSAFIRGAARVFVVDRQPDRLQLATRIGATPIDYSKGDAAEQIKDLTGGEGADKGIDAVGYQATVKEGDEQPAIVLNSLVESVRPTGALGVVGLYVPGDPGGPSEAARQGELLFKMGRFFEKGQRMGTGQANVKAYNRYLRDLIIAGRAQPGFVVSHRLPLEEAPEAYDRFDKRVDGWTKVLLKPEMTRAA</sequence>
<dbReference type="EMBL" id="JAVREV010000001">
    <property type="protein sequence ID" value="MDT0441482.1"/>
    <property type="molecule type" value="Genomic_DNA"/>
</dbReference>
<protein>
    <submittedName>
        <fullName evidence="10">Glutathione-independent formaldehyde dehydrogenase</fullName>
    </submittedName>
</protein>
<dbReference type="InterPro" id="IPR013149">
    <property type="entry name" value="ADH-like_C"/>
</dbReference>
<name>A0ABU2RXL5_9ACTN</name>
<comment type="caution">
    <text evidence="10">The sequence shown here is derived from an EMBL/GenBank/DDBJ whole genome shotgun (WGS) entry which is preliminary data.</text>
</comment>
<dbReference type="RefSeq" id="WP_311615292.1">
    <property type="nucleotide sequence ID" value="NZ_JAVREV010000001.1"/>
</dbReference>
<feature type="domain" description="Alcohol dehydrogenase-like N-terminal" evidence="9">
    <location>
        <begin position="25"/>
        <end position="144"/>
    </location>
</feature>
<evidence type="ECO:0000256" key="6">
    <source>
        <dbReference type="ARBA" id="ARBA00023027"/>
    </source>
</evidence>
<dbReference type="PANTHER" id="PTHR42813">
    <property type="entry name" value="ZINC-TYPE ALCOHOL DEHYDROGENASE-LIKE"/>
    <property type="match status" value="1"/>
</dbReference>
<proteinExistence type="inferred from homology"/>
<evidence type="ECO:0000313" key="11">
    <source>
        <dbReference type="Proteomes" id="UP001183615"/>
    </source>
</evidence>
<dbReference type="Pfam" id="PF00107">
    <property type="entry name" value="ADH_zinc_N"/>
    <property type="match status" value="1"/>
</dbReference>
<dbReference type="InterPro" id="IPR013154">
    <property type="entry name" value="ADH-like_N"/>
</dbReference>
<gene>
    <name evidence="10" type="ORF">RM779_02540</name>
</gene>
<comment type="similarity">
    <text evidence="2 7">Belongs to the zinc-containing alcohol dehydrogenase family.</text>
</comment>
<evidence type="ECO:0000259" key="9">
    <source>
        <dbReference type="Pfam" id="PF08240"/>
    </source>
</evidence>
<organism evidence="10 11">
    <name type="scientific">Streptomyces johnsoniae</name>
    <dbReference type="NCBI Taxonomy" id="3075532"/>
    <lineage>
        <taxon>Bacteria</taxon>
        <taxon>Bacillati</taxon>
        <taxon>Actinomycetota</taxon>
        <taxon>Actinomycetes</taxon>
        <taxon>Kitasatosporales</taxon>
        <taxon>Streptomycetaceae</taxon>
        <taxon>Streptomyces</taxon>
    </lineage>
</organism>
<evidence type="ECO:0000256" key="2">
    <source>
        <dbReference type="ARBA" id="ARBA00008072"/>
    </source>
</evidence>
<dbReference type="InterPro" id="IPR011032">
    <property type="entry name" value="GroES-like_sf"/>
</dbReference>
<evidence type="ECO:0000256" key="4">
    <source>
        <dbReference type="ARBA" id="ARBA00022833"/>
    </source>
</evidence>
<accession>A0ABU2RXL5</accession>
<dbReference type="Gene3D" id="3.40.50.720">
    <property type="entry name" value="NAD(P)-binding Rossmann-like Domain"/>
    <property type="match status" value="1"/>
</dbReference>
<keyword evidence="5" id="KW-0560">Oxidoreductase</keyword>
<evidence type="ECO:0000256" key="3">
    <source>
        <dbReference type="ARBA" id="ARBA00022723"/>
    </source>
</evidence>
<keyword evidence="6" id="KW-0520">NAD</keyword>
<dbReference type="InterPro" id="IPR036291">
    <property type="entry name" value="NAD(P)-bd_dom_sf"/>
</dbReference>
<dbReference type="CDD" id="cd08282">
    <property type="entry name" value="PFDH_like"/>
    <property type="match status" value="1"/>
</dbReference>